<protein>
    <submittedName>
        <fullName evidence="2">Uncharacterized protein</fullName>
    </submittedName>
</protein>
<accession>A0A964BRE3</accession>
<gene>
    <name evidence="2" type="ORF">I4641_15105</name>
</gene>
<keyword evidence="3" id="KW-1185">Reference proteome</keyword>
<comment type="caution">
    <text evidence="2">The sequence shown here is derived from an EMBL/GenBank/DDBJ whole genome shotgun (WGS) entry which is preliminary data.</text>
</comment>
<reference evidence="2" key="1">
    <citation type="journal article" date="2021" name="Antonie Van Leeuwenhoek">
        <title>Draft genome and description of Waterburya agarophytonicola gen. nov. sp. nov. (Pleurocapsales, Cyanobacteria): a seaweed symbiont.</title>
        <authorList>
            <person name="Bonthond G."/>
            <person name="Shalygin S."/>
            <person name="Bayer T."/>
            <person name="Weinberger F."/>
        </authorList>
    </citation>
    <scope>NUCLEOTIDE SEQUENCE</scope>
    <source>
        <strain evidence="2">KI4</strain>
    </source>
</reference>
<keyword evidence="1" id="KW-0472">Membrane</keyword>
<sequence>MKYDLICKKTYWLLLLGIIINFNINININPSYAQTNSNIAIDKNIINKPLIVQGISGGAITALEITQTKNTGTGYCDGFASQQPNHILKIDTFFDYLRLEVDSSADTTILVRGAGGVWCNDDAGSANPVIEGQWQPGVYQVWVGSYRANSNNNYKIKITGR</sequence>
<dbReference type="Proteomes" id="UP000729733">
    <property type="component" value="Unassembled WGS sequence"/>
</dbReference>
<dbReference type="AlphaFoldDB" id="A0A964BRE3"/>
<evidence type="ECO:0000313" key="3">
    <source>
        <dbReference type="Proteomes" id="UP000729733"/>
    </source>
</evidence>
<keyword evidence="1" id="KW-0812">Transmembrane</keyword>
<evidence type="ECO:0000313" key="2">
    <source>
        <dbReference type="EMBL" id="MCC0178308.1"/>
    </source>
</evidence>
<name>A0A964BRE3_9CYAN</name>
<evidence type="ECO:0000256" key="1">
    <source>
        <dbReference type="SAM" id="Phobius"/>
    </source>
</evidence>
<feature type="transmembrane region" description="Helical" evidence="1">
    <location>
        <begin position="12"/>
        <end position="28"/>
    </location>
</feature>
<dbReference type="EMBL" id="JADWDC010000040">
    <property type="protein sequence ID" value="MCC0178308.1"/>
    <property type="molecule type" value="Genomic_DNA"/>
</dbReference>
<organism evidence="2 3">
    <name type="scientific">Waterburya agarophytonicola KI4</name>
    <dbReference type="NCBI Taxonomy" id="2874699"/>
    <lineage>
        <taxon>Bacteria</taxon>
        <taxon>Bacillati</taxon>
        <taxon>Cyanobacteriota</taxon>
        <taxon>Cyanophyceae</taxon>
        <taxon>Pleurocapsales</taxon>
        <taxon>Hyellaceae</taxon>
        <taxon>Waterburya</taxon>
        <taxon>Waterburya agarophytonicola</taxon>
    </lineage>
</organism>
<keyword evidence="1" id="KW-1133">Transmembrane helix</keyword>
<proteinExistence type="predicted"/>